<dbReference type="Pfam" id="PF00533">
    <property type="entry name" value="BRCT"/>
    <property type="match status" value="1"/>
</dbReference>
<dbReference type="EMBL" id="JAMYWD010000010">
    <property type="protein sequence ID" value="KAJ4957671.1"/>
    <property type="molecule type" value="Genomic_DNA"/>
</dbReference>
<evidence type="ECO:0000259" key="7">
    <source>
        <dbReference type="PROSITE" id="PS50172"/>
    </source>
</evidence>
<evidence type="ECO:0000313" key="8">
    <source>
        <dbReference type="EMBL" id="KAJ4957671.1"/>
    </source>
</evidence>
<feature type="compositionally biased region" description="Polar residues" evidence="6">
    <location>
        <begin position="173"/>
        <end position="182"/>
    </location>
</feature>
<dbReference type="GO" id="GO:0006303">
    <property type="term" value="P:double-strand break repair via nonhomologous end joining"/>
    <property type="evidence" value="ECO:0007669"/>
    <property type="project" value="InterPro"/>
</dbReference>
<dbReference type="GO" id="GO:0005634">
    <property type="term" value="C:nucleus"/>
    <property type="evidence" value="ECO:0007669"/>
    <property type="project" value="UniProtKB-SubCell"/>
</dbReference>
<dbReference type="OrthoDB" id="25840at2759"/>
<dbReference type="PANTHER" id="PTHR11370:SF5">
    <property type="entry name" value="DNA REPAIR PROTEIN XRCC1"/>
    <property type="match status" value="1"/>
</dbReference>
<dbReference type="GO" id="GO:0003684">
    <property type="term" value="F:damaged DNA binding"/>
    <property type="evidence" value="ECO:0007669"/>
    <property type="project" value="InterPro"/>
</dbReference>
<feature type="compositionally biased region" description="Basic and acidic residues" evidence="6">
    <location>
        <begin position="47"/>
        <end position="64"/>
    </location>
</feature>
<dbReference type="Gene3D" id="3.40.50.10190">
    <property type="entry name" value="BRCT domain"/>
    <property type="match status" value="1"/>
</dbReference>
<keyword evidence="4" id="KW-0234">DNA repair</keyword>
<feature type="compositionally biased region" description="Polar residues" evidence="6">
    <location>
        <begin position="9"/>
        <end position="25"/>
    </location>
</feature>
<dbReference type="PROSITE" id="PS50172">
    <property type="entry name" value="BRCT"/>
    <property type="match status" value="1"/>
</dbReference>
<dbReference type="GO" id="GO:0000012">
    <property type="term" value="P:single strand break repair"/>
    <property type="evidence" value="ECO:0007669"/>
    <property type="project" value="InterPro"/>
</dbReference>
<dbReference type="AlphaFoldDB" id="A0A9Q0H2W2"/>
<dbReference type="InterPro" id="IPR045080">
    <property type="entry name" value="BRCT_XRCC1_rpt1"/>
</dbReference>
<dbReference type="InterPro" id="IPR036420">
    <property type="entry name" value="BRCT_dom_sf"/>
</dbReference>
<sequence length="389" mass="43544">MSDSKSSRSDVGNKTTGRNLPSWMSSRGHGNKSHDKKPADVSVEGQDNNRKNSKEIRCSEKSANGDETTSSTMSFSKLMEGVFFVLSGFVNPERGILRSQALEMGAEYQPDWNSSCTLLVCAFPNTPKFRQVEADCGTIVSKDWISECHNQKKLVAIERYLMHAGKPWRRNTACPSSGQDQEATPPRKPEKQVKKRSSPKQSASPKGKGRSPNPVKDHFSPSNLKKWATDDWNKTISWLESQEERPKPSEVKKIAAEGIITCLQDAIEALEQKKDIRQVTEEWKFVPRVVEELAGLDGARSGSESFSKEDLYQQAMICLSIYKMEYDSSEGQPVQKSKKSKAGKDHKYDGDETENTANDAAYDTDETIEMTEEEVDTAYRMVASKLCKS</sequence>
<evidence type="ECO:0000313" key="9">
    <source>
        <dbReference type="Proteomes" id="UP001141806"/>
    </source>
</evidence>
<name>A0A9Q0H2W2_9MAGN</name>
<feature type="region of interest" description="Disordered" evidence="6">
    <location>
        <begin position="330"/>
        <end position="368"/>
    </location>
</feature>
<dbReference type="PANTHER" id="PTHR11370">
    <property type="entry name" value="DNA-REPAIR PROTEIN XRCC1"/>
    <property type="match status" value="1"/>
</dbReference>
<keyword evidence="2" id="KW-0677">Repeat</keyword>
<dbReference type="SMART" id="SM00292">
    <property type="entry name" value="BRCT"/>
    <property type="match status" value="1"/>
</dbReference>
<gene>
    <name evidence="8" type="ORF">NE237_024782</name>
</gene>
<evidence type="ECO:0000256" key="3">
    <source>
        <dbReference type="ARBA" id="ARBA00022763"/>
    </source>
</evidence>
<evidence type="ECO:0000256" key="5">
    <source>
        <dbReference type="ARBA" id="ARBA00023242"/>
    </source>
</evidence>
<comment type="caution">
    <text evidence="8">The sequence shown here is derived from an EMBL/GenBank/DDBJ whole genome shotgun (WGS) entry which is preliminary data.</text>
</comment>
<organism evidence="8 9">
    <name type="scientific">Protea cynaroides</name>
    <dbReference type="NCBI Taxonomy" id="273540"/>
    <lineage>
        <taxon>Eukaryota</taxon>
        <taxon>Viridiplantae</taxon>
        <taxon>Streptophyta</taxon>
        <taxon>Embryophyta</taxon>
        <taxon>Tracheophyta</taxon>
        <taxon>Spermatophyta</taxon>
        <taxon>Magnoliopsida</taxon>
        <taxon>Proteales</taxon>
        <taxon>Proteaceae</taxon>
        <taxon>Protea</taxon>
    </lineage>
</organism>
<protein>
    <recommendedName>
        <fullName evidence="7">BRCT domain-containing protein</fullName>
    </recommendedName>
</protein>
<evidence type="ECO:0000256" key="1">
    <source>
        <dbReference type="ARBA" id="ARBA00004123"/>
    </source>
</evidence>
<keyword evidence="3" id="KW-0227">DNA damage</keyword>
<evidence type="ECO:0000256" key="2">
    <source>
        <dbReference type="ARBA" id="ARBA00022737"/>
    </source>
</evidence>
<comment type="subcellular location">
    <subcellularLocation>
        <location evidence="1">Nucleus</location>
    </subcellularLocation>
</comment>
<dbReference type="InterPro" id="IPR001357">
    <property type="entry name" value="BRCT_dom"/>
</dbReference>
<proteinExistence type="predicted"/>
<dbReference type="Proteomes" id="UP001141806">
    <property type="component" value="Unassembled WGS sequence"/>
</dbReference>
<keyword evidence="5" id="KW-0539">Nucleus</keyword>
<dbReference type="SUPFAM" id="SSF52113">
    <property type="entry name" value="BRCT domain"/>
    <property type="match status" value="1"/>
</dbReference>
<evidence type="ECO:0000256" key="4">
    <source>
        <dbReference type="ARBA" id="ARBA00023204"/>
    </source>
</evidence>
<keyword evidence="9" id="KW-1185">Reference proteome</keyword>
<feature type="region of interest" description="Disordered" evidence="6">
    <location>
        <begin position="170"/>
        <end position="224"/>
    </location>
</feature>
<evidence type="ECO:0000256" key="6">
    <source>
        <dbReference type="SAM" id="MobiDB-lite"/>
    </source>
</evidence>
<feature type="region of interest" description="Disordered" evidence="6">
    <location>
        <begin position="1"/>
        <end position="71"/>
    </location>
</feature>
<feature type="domain" description="BRCT" evidence="7">
    <location>
        <begin position="74"/>
        <end position="162"/>
    </location>
</feature>
<dbReference type="GO" id="GO:0006284">
    <property type="term" value="P:base-excision repair"/>
    <property type="evidence" value="ECO:0007669"/>
    <property type="project" value="InterPro"/>
</dbReference>
<dbReference type="CDD" id="cd17725">
    <property type="entry name" value="BRCT_XRCC1_rpt1"/>
    <property type="match status" value="1"/>
</dbReference>
<reference evidence="8" key="1">
    <citation type="journal article" date="2023" name="Plant J.">
        <title>The genome of the king protea, Protea cynaroides.</title>
        <authorList>
            <person name="Chang J."/>
            <person name="Duong T.A."/>
            <person name="Schoeman C."/>
            <person name="Ma X."/>
            <person name="Roodt D."/>
            <person name="Barker N."/>
            <person name="Li Z."/>
            <person name="Van de Peer Y."/>
            <person name="Mizrachi E."/>
        </authorList>
    </citation>
    <scope>NUCLEOTIDE SEQUENCE</scope>
    <source>
        <tissue evidence="8">Young leaves</tissue>
    </source>
</reference>
<accession>A0A9Q0H2W2</accession>